<organism evidence="2 3">
    <name type="scientific">Dendrobium chrysotoxum</name>
    <name type="common">Orchid</name>
    <dbReference type="NCBI Taxonomy" id="161865"/>
    <lineage>
        <taxon>Eukaryota</taxon>
        <taxon>Viridiplantae</taxon>
        <taxon>Streptophyta</taxon>
        <taxon>Embryophyta</taxon>
        <taxon>Tracheophyta</taxon>
        <taxon>Spermatophyta</taxon>
        <taxon>Magnoliopsida</taxon>
        <taxon>Liliopsida</taxon>
        <taxon>Asparagales</taxon>
        <taxon>Orchidaceae</taxon>
        <taxon>Epidendroideae</taxon>
        <taxon>Malaxideae</taxon>
        <taxon>Dendrobiinae</taxon>
        <taxon>Dendrobium</taxon>
    </lineage>
</organism>
<dbReference type="SUPFAM" id="SSF56281">
    <property type="entry name" value="Metallo-hydrolase/oxidoreductase"/>
    <property type="match status" value="1"/>
</dbReference>
<comment type="caution">
    <text evidence="2">The sequence shown here is derived from an EMBL/GenBank/DDBJ whole genome shotgun (WGS) entry which is preliminary data.</text>
</comment>
<evidence type="ECO:0000259" key="1">
    <source>
        <dbReference type="SMART" id="SM00849"/>
    </source>
</evidence>
<name>A0AAV7GWA9_DENCH</name>
<dbReference type="PANTHER" id="PTHR23131:SF0">
    <property type="entry name" value="ENDORIBONUCLEASE LACTB2"/>
    <property type="match status" value="1"/>
</dbReference>
<dbReference type="InterPro" id="IPR001279">
    <property type="entry name" value="Metallo-B-lactamas"/>
</dbReference>
<evidence type="ECO:0000313" key="3">
    <source>
        <dbReference type="Proteomes" id="UP000775213"/>
    </source>
</evidence>
<dbReference type="AlphaFoldDB" id="A0AAV7GWA9"/>
<dbReference type="FunFam" id="3.60.15.10:FF:000032">
    <property type="entry name" value="Metallo-hydrolase/oxidoreductase superfamily protein"/>
    <property type="match status" value="1"/>
</dbReference>
<dbReference type="PANTHER" id="PTHR23131">
    <property type="entry name" value="ENDORIBONUCLEASE LACTB2"/>
    <property type="match status" value="1"/>
</dbReference>
<dbReference type="EMBL" id="JAGFBR010000010">
    <property type="protein sequence ID" value="KAH0460326.1"/>
    <property type="molecule type" value="Genomic_DNA"/>
</dbReference>
<dbReference type="Gene3D" id="1.10.10.10">
    <property type="entry name" value="Winged helix-like DNA-binding domain superfamily/Winged helix DNA-binding domain"/>
    <property type="match status" value="1"/>
</dbReference>
<proteinExistence type="predicted"/>
<keyword evidence="3" id="KW-1185">Reference proteome</keyword>
<reference evidence="2 3" key="1">
    <citation type="journal article" date="2021" name="Hortic Res">
        <title>Chromosome-scale assembly of the Dendrobium chrysotoxum genome enhances the understanding of orchid evolution.</title>
        <authorList>
            <person name="Zhang Y."/>
            <person name="Zhang G.Q."/>
            <person name="Zhang D."/>
            <person name="Liu X.D."/>
            <person name="Xu X.Y."/>
            <person name="Sun W.H."/>
            <person name="Yu X."/>
            <person name="Zhu X."/>
            <person name="Wang Z.W."/>
            <person name="Zhao X."/>
            <person name="Zhong W.Y."/>
            <person name="Chen H."/>
            <person name="Yin W.L."/>
            <person name="Huang T."/>
            <person name="Niu S.C."/>
            <person name="Liu Z.J."/>
        </authorList>
    </citation>
    <scope>NUCLEOTIDE SEQUENCE [LARGE SCALE GENOMIC DNA]</scope>
    <source>
        <strain evidence="2">Lindl</strain>
    </source>
</reference>
<dbReference type="CDD" id="cd06262">
    <property type="entry name" value="metallo-hydrolase-like_MBL-fold"/>
    <property type="match status" value="1"/>
</dbReference>
<protein>
    <recommendedName>
        <fullName evidence="1">Metallo-beta-lactamase domain-containing protein</fullName>
    </recommendedName>
</protein>
<dbReference type="GO" id="GO:0009536">
    <property type="term" value="C:plastid"/>
    <property type="evidence" value="ECO:0007669"/>
    <property type="project" value="TreeGrafter"/>
</dbReference>
<dbReference type="InterPro" id="IPR036866">
    <property type="entry name" value="RibonucZ/Hydroxyglut_hydro"/>
</dbReference>
<dbReference type="Pfam" id="PF17778">
    <property type="entry name" value="WHD_BLACT"/>
    <property type="match status" value="1"/>
</dbReference>
<evidence type="ECO:0000313" key="2">
    <source>
        <dbReference type="EMBL" id="KAH0460326.1"/>
    </source>
</evidence>
<accession>A0AAV7GWA9</accession>
<dbReference type="SMART" id="SM00849">
    <property type="entry name" value="Lactamase_B"/>
    <property type="match status" value="1"/>
</dbReference>
<dbReference type="InterPro" id="IPR036388">
    <property type="entry name" value="WH-like_DNA-bd_sf"/>
</dbReference>
<dbReference type="Gene3D" id="3.60.15.10">
    <property type="entry name" value="Ribonuclease Z/Hydroxyacylglutathione hydrolase-like"/>
    <property type="match status" value="1"/>
</dbReference>
<dbReference type="FunFam" id="1.10.10.10:FF:000534">
    <property type="entry name" value="Metallo-hydrolase/oxidoreductase superfamily protein"/>
    <property type="match status" value="1"/>
</dbReference>
<sequence length="510" mass="56774">MTGEKSIMTNQKATSNSNAMATYRIATAIKRSFGEEFLLVQQAPPPALEEDEYQHYVDSNLWDLPSAPLKPLEGEHQSKEVIVGGDALLDELDLRMFNIDSALAQIASQVGRVATICRSWSLLKYVEEGEFGPDAPVKTLFILGTLAQGDDDFSDSCKWISKDLAANFHLQLTPSDDRIGLLTIIGLLDSSDESRKPQRPHVFLSHSIQEYPIGIMVIPMKSRTQKPFSTTNLVLIVADDRTSESEDSGIIKYGDALLVDPGCSIQYHPDLEDLVKALPRKLLVFLTHHHYDHVDGLSVINKCNPDAVLLAHENTLRRIDKANWSHESLAISGGEKIQIGNQKLEAVFSPGHTDGHNALLHLNSKSLIVGDHCVGQGSAVLDITSGGNMKDYFQTTYNFLELKPSVLIPMHGRINLWPQRMLCGYLKHRRERESKILKAIENGAKTLYDIVADVYADVSVRLWFAASSNVRLHVDHLAYQGMLPKDFSLDDFNASYDEFIKKISTLNIGI</sequence>
<feature type="domain" description="Metallo-beta-lactamase" evidence="1">
    <location>
        <begin position="245"/>
        <end position="411"/>
    </location>
</feature>
<dbReference type="InterPro" id="IPR050662">
    <property type="entry name" value="Sec-metab_biosynth-thioest"/>
</dbReference>
<dbReference type="InterPro" id="IPR041516">
    <property type="entry name" value="LACTB2_WH"/>
</dbReference>
<dbReference type="Proteomes" id="UP000775213">
    <property type="component" value="Unassembled WGS sequence"/>
</dbReference>
<dbReference type="Pfam" id="PF00753">
    <property type="entry name" value="Lactamase_B"/>
    <property type="match status" value="1"/>
</dbReference>
<gene>
    <name evidence="2" type="ORF">IEQ34_010989</name>
</gene>